<evidence type="ECO:0000256" key="3">
    <source>
        <dbReference type="ARBA" id="ARBA00022801"/>
    </source>
</evidence>
<dbReference type="SMART" id="SM00382">
    <property type="entry name" value="AAA"/>
    <property type="match status" value="1"/>
</dbReference>
<evidence type="ECO:0000313" key="9">
    <source>
        <dbReference type="Proteomes" id="UP001443914"/>
    </source>
</evidence>
<dbReference type="Gene3D" id="6.10.280.40">
    <property type="match status" value="1"/>
</dbReference>
<keyword evidence="9" id="KW-1185">Reference proteome</keyword>
<gene>
    <name evidence="8" type="ORF">RND81_11G208900</name>
</gene>
<keyword evidence="3" id="KW-0378">Hydrolase</keyword>
<dbReference type="GO" id="GO:0005524">
    <property type="term" value="F:ATP binding"/>
    <property type="evidence" value="ECO:0007669"/>
    <property type="project" value="UniProtKB-KW"/>
</dbReference>
<dbReference type="InterPro" id="IPR050747">
    <property type="entry name" value="Mitochondrial_chaperone_BCS1"/>
</dbReference>
<sequence>MTTFLQAQMPSTSALFSAYASVSALAMLLRSIFHEFIPQPLRTYLLNLFHRLFKSRSNNLTLVFEDVNATGIGRNQLYDASELFLSTKITTPSTDRLKISKSTKDKTLTFRFEKGEQITDTFDGITLHWRFQCQESPKHRTPTEDDPSVSTSSQEIKFFELTFQKHYKSHVLENYIPHVLATSKSLKDENKTLKLCTLGSRFSCGNVYWDTINLEHPSTFDTLAMDPVLKSAIKADLDRFVRRREFYKRVGRAWKRGYLLYGPPGTGKSSLVAAMANHLRFDVYDLQLGNLIRDSDLRRLLLATANRSILVIEDIDCSVQIKNRENYKGNNSTDHNNGQFYKPPEVQQLTLSGLLNFIDGLWSSCGDERIIVFTTNHKDKLDPALLRPGRMDMHIHMSYLTVHGFRLLASNYLQIDGDHRLFGEINRLIETLNVTPAQVAEELMRFEDADEALQGVIEMLLKMKDMMINKEITSDDKVENGHVDGSNLKKVEGQNGHFEGLNVIQNGVM</sequence>
<dbReference type="Pfam" id="PF00004">
    <property type="entry name" value="AAA"/>
    <property type="match status" value="1"/>
</dbReference>
<dbReference type="Proteomes" id="UP001443914">
    <property type="component" value="Unassembled WGS sequence"/>
</dbReference>
<evidence type="ECO:0000256" key="4">
    <source>
        <dbReference type="ARBA" id="ARBA00022842"/>
    </source>
</evidence>
<evidence type="ECO:0000256" key="5">
    <source>
        <dbReference type="ARBA" id="ARBA00049360"/>
    </source>
</evidence>
<dbReference type="InterPro" id="IPR003593">
    <property type="entry name" value="AAA+_ATPase"/>
</dbReference>
<dbReference type="InterPro" id="IPR003959">
    <property type="entry name" value="ATPase_AAA_core"/>
</dbReference>
<keyword evidence="6" id="KW-0547">Nucleotide-binding</keyword>
<dbReference type="PANTHER" id="PTHR23070">
    <property type="entry name" value="BCS1 AAA-TYPE ATPASE"/>
    <property type="match status" value="1"/>
</dbReference>
<organism evidence="8 9">
    <name type="scientific">Saponaria officinalis</name>
    <name type="common">Common soapwort</name>
    <name type="synonym">Lychnis saponaria</name>
    <dbReference type="NCBI Taxonomy" id="3572"/>
    <lineage>
        <taxon>Eukaryota</taxon>
        <taxon>Viridiplantae</taxon>
        <taxon>Streptophyta</taxon>
        <taxon>Embryophyta</taxon>
        <taxon>Tracheophyta</taxon>
        <taxon>Spermatophyta</taxon>
        <taxon>Magnoliopsida</taxon>
        <taxon>eudicotyledons</taxon>
        <taxon>Gunneridae</taxon>
        <taxon>Pentapetalae</taxon>
        <taxon>Caryophyllales</taxon>
        <taxon>Caryophyllaceae</taxon>
        <taxon>Caryophylleae</taxon>
        <taxon>Saponaria</taxon>
    </lineage>
</organism>
<feature type="domain" description="AAA+ ATPase" evidence="7">
    <location>
        <begin position="254"/>
        <end position="401"/>
    </location>
</feature>
<dbReference type="EMBL" id="JBDFQZ010000011">
    <property type="protein sequence ID" value="KAK9678398.1"/>
    <property type="molecule type" value="Genomic_DNA"/>
</dbReference>
<dbReference type="InterPro" id="IPR058017">
    <property type="entry name" value="At3g28540-like_C"/>
</dbReference>
<keyword evidence="6" id="KW-0067">ATP-binding</keyword>
<comment type="caution">
    <text evidence="8">The sequence shown here is derived from an EMBL/GenBank/DDBJ whole genome shotgun (WGS) entry which is preliminary data.</text>
</comment>
<name>A0AAW1HPY1_SAPOF</name>
<accession>A0AAW1HPY1</accession>
<dbReference type="SUPFAM" id="SSF52540">
    <property type="entry name" value="P-loop containing nucleoside triphosphate hydrolases"/>
    <property type="match status" value="1"/>
</dbReference>
<comment type="similarity">
    <text evidence="2">Belongs to the AAA ATPase family. BCS1 subfamily.</text>
</comment>
<dbReference type="InterPro" id="IPR003960">
    <property type="entry name" value="ATPase_AAA_CS"/>
</dbReference>
<protein>
    <recommendedName>
        <fullName evidence="7">AAA+ ATPase domain-containing protein</fullName>
    </recommendedName>
</protein>
<evidence type="ECO:0000259" key="7">
    <source>
        <dbReference type="SMART" id="SM00382"/>
    </source>
</evidence>
<comment type="cofactor">
    <cofactor evidence="1">
        <name>Mg(2+)</name>
        <dbReference type="ChEBI" id="CHEBI:18420"/>
    </cofactor>
</comment>
<dbReference type="InterPro" id="IPR025753">
    <property type="entry name" value="AAA_N_dom"/>
</dbReference>
<comment type="catalytic activity">
    <reaction evidence="5">
        <text>ATP + H2O = ADP + phosphate + H(+)</text>
        <dbReference type="Rhea" id="RHEA:13065"/>
        <dbReference type="ChEBI" id="CHEBI:15377"/>
        <dbReference type="ChEBI" id="CHEBI:15378"/>
        <dbReference type="ChEBI" id="CHEBI:30616"/>
        <dbReference type="ChEBI" id="CHEBI:43474"/>
        <dbReference type="ChEBI" id="CHEBI:456216"/>
    </reaction>
</comment>
<dbReference type="PROSITE" id="PS00674">
    <property type="entry name" value="AAA"/>
    <property type="match status" value="1"/>
</dbReference>
<dbReference type="Gene3D" id="3.40.50.300">
    <property type="entry name" value="P-loop containing nucleotide triphosphate hydrolases"/>
    <property type="match status" value="1"/>
</dbReference>
<evidence type="ECO:0000256" key="2">
    <source>
        <dbReference type="ARBA" id="ARBA00007448"/>
    </source>
</evidence>
<dbReference type="CDD" id="cd19510">
    <property type="entry name" value="RecA-like_BCS1"/>
    <property type="match status" value="1"/>
</dbReference>
<evidence type="ECO:0000256" key="6">
    <source>
        <dbReference type="RuleBase" id="RU003651"/>
    </source>
</evidence>
<dbReference type="AlphaFoldDB" id="A0AAW1HPY1"/>
<dbReference type="GO" id="GO:0016887">
    <property type="term" value="F:ATP hydrolysis activity"/>
    <property type="evidence" value="ECO:0007669"/>
    <property type="project" value="InterPro"/>
</dbReference>
<dbReference type="InterPro" id="IPR027417">
    <property type="entry name" value="P-loop_NTPase"/>
</dbReference>
<evidence type="ECO:0000313" key="8">
    <source>
        <dbReference type="EMBL" id="KAK9678398.1"/>
    </source>
</evidence>
<dbReference type="Pfam" id="PF25568">
    <property type="entry name" value="AAA_lid_At3g28540"/>
    <property type="match status" value="1"/>
</dbReference>
<evidence type="ECO:0000256" key="1">
    <source>
        <dbReference type="ARBA" id="ARBA00001946"/>
    </source>
</evidence>
<keyword evidence="4" id="KW-0460">Magnesium</keyword>
<dbReference type="GO" id="GO:0006950">
    <property type="term" value="P:response to stress"/>
    <property type="evidence" value="ECO:0007669"/>
    <property type="project" value="UniProtKB-ARBA"/>
</dbReference>
<reference evidence="8" key="1">
    <citation type="submission" date="2024-03" db="EMBL/GenBank/DDBJ databases">
        <title>WGS assembly of Saponaria officinalis var. Norfolk2.</title>
        <authorList>
            <person name="Jenkins J."/>
            <person name="Shu S."/>
            <person name="Grimwood J."/>
            <person name="Barry K."/>
            <person name="Goodstein D."/>
            <person name="Schmutz J."/>
            <person name="Leebens-Mack J."/>
            <person name="Osbourn A."/>
        </authorList>
    </citation>
    <scope>NUCLEOTIDE SEQUENCE [LARGE SCALE GENOMIC DNA]</scope>
    <source>
        <strain evidence="8">JIC</strain>
    </source>
</reference>
<proteinExistence type="inferred from homology"/>
<dbReference type="Pfam" id="PF14363">
    <property type="entry name" value="AAA_assoc"/>
    <property type="match status" value="1"/>
</dbReference>